<gene>
    <name evidence="2" type="ORF">ACFQ07_19980</name>
</gene>
<feature type="domain" description="ChsH2 C-terminal OB-fold" evidence="1">
    <location>
        <begin position="14"/>
        <end position="70"/>
    </location>
</feature>
<keyword evidence="3" id="KW-1185">Reference proteome</keyword>
<reference evidence="3" key="1">
    <citation type="journal article" date="2019" name="Int. J. Syst. Evol. Microbiol.">
        <title>The Global Catalogue of Microorganisms (GCM) 10K type strain sequencing project: providing services to taxonomists for standard genome sequencing and annotation.</title>
        <authorList>
            <consortium name="The Broad Institute Genomics Platform"/>
            <consortium name="The Broad Institute Genome Sequencing Center for Infectious Disease"/>
            <person name="Wu L."/>
            <person name="Ma J."/>
        </authorList>
    </citation>
    <scope>NUCLEOTIDE SEQUENCE [LARGE SCALE GENOMIC DNA]</scope>
    <source>
        <strain evidence="3">JCM 31696</strain>
    </source>
</reference>
<evidence type="ECO:0000313" key="2">
    <source>
        <dbReference type="EMBL" id="MFD0854526.1"/>
    </source>
</evidence>
<protein>
    <submittedName>
        <fullName evidence="2">Zn-ribbon domain-containing OB-fold protein</fullName>
    </submittedName>
</protein>
<evidence type="ECO:0000313" key="3">
    <source>
        <dbReference type="Proteomes" id="UP001597083"/>
    </source>
</evidence>
<sequence length="95" mass="10540">PSPLDEKPSPMAGRLGTVVTFTVDRLAYSPSPPVIFAVVDFDGGGRLPVELTDADEEEIRIGTRVEMTFRRLYTAEGVHNYFWKARPMRGLDGEA</sequence>
<dbReference type="EMBL" id="JBHTIR010003004">
    <property type="protein sequence ID" value="MFD0854526.1"/>
    <property type="molecule type" value="Genomic_DNA"/>
</dbReference>
<dbReference type="Proteomes" id="UP001597083">
    <property type="component" value="Unassembled WGS sequence"/>
</dbReference>
<name>A0ABW3CJ26_9ACTN</name>
<comment type="caution">
    <text evidence="2">The sequence shown here is derived from an EMBL/GenBank/DDBJ whole genome shotgun (WGS) entry which is preliminary data.</text>
</comment>
<dbReference type="InterPro" id="IPR012340">
    <property type="entry name" value="NA-bd_OB-fold"/>
</dbReference>
<organism evidence="2 3">
    <name type="scientific">Actinomadura adrarensis</name>
    <dbReference type="NCBI Taxonomy" id="1819600"/>
    <lineage>
        <taxon>Bacteria</taxon>
        <taxon>Bacillati</taxon>
        <taxon>Actinomycetota</taxon>
        <taxon>Actinomycetes</taxon>
        <taxon>Streptosporangiales</taxon>
        <taxon>Thermomonosporaceae</taxon>
        <taxon>Actinomadura</taxon>
    </lineage>
</organism>
<dbReference type="SUPFAM" id="SSF50249">
    <property type="entry name" value="Nucleic acid-binding proteins"/>
    <property type="match status" value="1"/>
</dbReference>
<accession>A0ABW3CJ26</accession>
<feature type="non-terminal residue" evidence="2">
    <location>
        <position position="1"/>
    </location>
</feature>
<evidence type="ECO:0000259" key="1">
    <source>
        <dbReference type="Pfam" id="PF01796"/>
    </source>
</evidence>
<proteinExistence type="predicted"/>
<dbReference type="Pfam" id="PF01796">
    <property type="entry name" value="OB_ChsH2_C"/>
    <property type="match status" value="1"/>
</dbReference>
<dbReference type="InterPro" id="IPR002878">
    <property type="entry name" value="ChsH2_C"/>
</dbReference>